<dbReference type="EMBL" id="VTPC01005147">
    <property type="protein sequence ID" value="KAF2896402.1"/>
    <property type="molecule type" value="Genomic_DNA"/>
</dbReference>
<reference evidence="1" key="1">
    <citation type="submission" date="2019-08" db="EMBL/GenBank/DDBJ databases">
        <title>The genome of the North American firefly Photinus pyralis.</title>
        <authorList>
            <consortium name="Photinus pyralis genome working group"/>
            <person name="Fallon T.R."/>
            <person name="Sander Lower S.E."/>
            <person name="Weng J.-K."/>
        </authorList>
    </citation>
    <scope>NUCLEOTIDE SEQUENCE</scope>
    <source>
        <strain evidence="1">TRF0915ILg1</strain>
        <tissue evidence="1">Whole body</tissue>
    </source>
</reference>
<protein>
    <submittedName>
        <fullName evidence="1">Uncharacterized protein</fullName>
    </submittedName>
</protein>
<organism evidence="1 2">
    <name type="scientific">Ignelater luminosus</name>
    <name type="common">Cucubano</name>
    <name type="synonym">Pyrophorus luminosus</name>
    <dbReference type="NCBI Taxonomy" id="2038154"/>
    <lineage>
        <taxon>Eukaryota</taxon>
        <taxon>Metazoa</taxon>
        <taxon>Ecdysozoa</taxon>
        <taxon>Arthropoda</taxon>
        <taxon>Hexapoda</taxon>
        <taxon>Insecta</taxon>
        <taxon>Pterygota</taxon>
        <taxon>Neoptera</taxon>
        <taxon>Endopterygota</taxon>
        <taxon>Coleoptera</taxon>
        <taxon>Polyphaga</taxon>
        <taxon>Elateriformia</taxon>
        <taxon>Elateroidea</taxon>
        <taxon>Elateridae</taxon>
        <taxon>Agrypninae</taxon>
        <taxon>Pyrophorini</taxon>
        <taxon>Ignelater</taxon>
    </lineage>
</organism>
<name>A0A8K0D3L5_IGNLU</name>
<evidence type="ECO:0000313" key="1">
    <source>
        <dbReference type="EMBL" id="KAF2896402.1"/>
    </source>
</evidence>
<evidence type="ECO:0000313" key="2">
    <source>
        <dbReference type="Proteomes" id="UP000801492"/>
    </source>
</evidence>
<keyword evidence="2" id="KW-1185">Reference proteome</keyword>
<dbReference type="AlphaFoldDB" id="A0A8K0D3L5"/>
<sequence>MNFKLYSSLAEYTQNRGSSGGPKLQDFSTLDIFNRLLISSDPLITSLQKLPTLRSKSFDPDVCDMLTVDLDQLASTSIHDLQINDSDNSD</sequence>
<comment type="caution">
    <text evidence="1">The sequence shown here is derived from an EMBL/GenBank/DDBJ whole genome shotgun (WGS) entry which is preliminary data.</text>
</comment>
<proteinExistence type="predicted"/>
<accession>A0A8K0D3L5</accession>
<dbReference type="Proteomes" id="UP000801492">
    <property type="component" value="Unassembled WGS sequence"/>
</dbReference>
<gene>
    <name evidence="1" type="ORF">ILUMI_09768</name>
</gene>